<evidence type="ECO:0000256" key="1">
    <source>
        <dbReference type="ARBA" id="ARBA00005568"/>
    </source>
</evidence>
<dbReference type="Proteomes" id="UP001310594">
    <property type="component" value="Unassembled WGS sequence"/>
</dbReference>
<sequence>MKRTFLASAKEHKPLLGSFLSFNTAYAAQILARCGFDWLMIDMEHAPLSAQEATNMVHSTVAASQGNCMPIIRVPSHGVEWIKWALDSGADGIIIPMVNNKAEMDLIIKRALYPPTGARSSGPFRTPFADLDPAATMSKYRTHTVASTVVLPMIESVEGVENAEAIMTTPGVDGIFVGPVDLRSSMGFAGPDGDEEQYLNALVKLLAIGKRLNKPVGILLSPTAPKRQIEMGFDYFLMTGDADLMSRAAITMLAATGDLIKSSRGQA</sequence>
<dbReference type="InterPro" id="IPR015813">
    <property type="entry name" value="Pyrv/PenolPyrv_kinase-like_dom"/>
</dbReference>
<organism evidence="5 6">
    <name type="scientific">Elasticomyces elasticus</name>
    <dbReference type="NCBI Taxonomy" id="574655"/>
    <lineage>
        <taxon>Eukaryota</taxon>
        <taxon>Fungi</taxon>
        <taxon>Dikarya</taxon>
        <taxon>Ascomycota</taxon>
        <taxon>Pezizomycotina</taxon>
        <taxon>Dothideomycetes</taxon>
        <taxon>Dothideomycetidae</taxon>
        <taxon>Mycosphaerellales</taxon>
        <taxon>Teratosphaeriaceae</taxon>
        <taxon>Elasticomyces</taxon>
    </lineage>
</organism>
<name>A0AAN7ZQV1_9PEZI</name>
<dbReference type="GO" id="GO:0016832">
    <property type="term" value="F:aldehyde-lyase activity"/>
    <property type="evidence" value="ECO:0007669"/>
    <property type="project" value="TreeGrafter"/>
</dbReference>
<keyword evidence="3" id="KW-0456">Lyase</keyword>
<dbReference type="SUPFAM" id="SSF51621">
    <property type="entry name" value="Phosphoenolpyruvate/pyruvate domain"/>
    <property type="match status" value="1"/>
</dbReference>
<keyword evidence="2" id="KW-0479">Metal-binding</keyword>
<dbReference type="EMBL" id="JAVRQU010000021">
    <property type="protein sequence ID" value="KAK5691369.1"/>
    <property type="molecule type" value="Genomic_DNA"/>
</dbReference>
<evidence type="ECO:0000259" key="4">
    <source>
        <dbReference type="Pfam" id="PF03328"/>
    </source>
</evidence>
<evidence type="ECO:0000313" key="5">
    <source>
        <dbReference type="EMBL" id="KAK5691369.1"/>
    </source>
</evidence>
<dbReference type="Pfam" id="PF03328">
    <property type="entry name" value="HpcH_HpaI"/>
    <property type="match status" value="1"/>
</dbReference>
<evidence type="ECO:0000256" key="3">
    <source>
        <dbReference type="ARBA" id="ARBA00023239"/>
    </source>
</evidence>
<comment type="caution">
    <text evidence="5">The sequence shown here is derived from an EMBL/GenBank/DDBJ whole genome shotgun (WGS) entry which is preliminary data.</text>
</comment>
<proteinExistence type="inferred from homology"/>
<dbReference type="PANTHER" id="PTHR30502">
    <property type="entry name" value="2-KETO-3-DEOXY-L-RHAMNONATE ALDOLASE"/>
    <property type="match status" value="1"/>
</dbReference>
<comment type="similarity">
    <text evidence="1">Belongs to the HpcH/HpaI aldolase family.</text>
</comment>
<dbReference type="InterPro" id="IPR050251">
    <property type="entry name" value="HpcH-HpaI_aldolase"/>
</dbReference>
<evidence type="ECO:0000256" key="2">
    <source>
        <dbReference type="ARBA" id="ARBA00022723"/>
    </source>
</evidence>
<dbReference type="GO" id="GO:0046872">
    <property type="term" value="F:metal ion binding"/>
    <property type="evidence" value="ECO:0007669"/>
    <property type="project" value="UniProtKB-KW"/>
</dbReference>
<dbReference type="Gene3D" id="3.20.20.60">
    <property type="entry name" value="Phosphoenolpyruvate-binding domains"/>
    <property type="match status" value="1"/>
</dbReference>
<dbReference type="InterPro" id="IPR005000">
    <property type="entry name" value="Aldolase/citrate-lyase_domain"/>
</dbReference>
<reference evidence="5" key="1">
    <citation type="submission" date="2023-08" db="EMBL/GenBank/DDBJ databases">
        <title>Black Yeasts Isolated from many extreme environments.</title>
        <authorList>
            <person name="Coleine C."/>
            <person name="Stajich J.E."/>
            <person name="Selbmann L."/>
        </authorList>
    </citation>
    <scope>NUCLEOTIDE SEQUENCE</scope>
    <source>
        <strain evidence="5">CCFEE 5810</strain>
    </source>
</reference>
<evidence type="ECO:0000313" key="6">
    <source>
        <dbReference type="Proteomes" id="UP001310594"/>
    </source>
</evidence>
<feature type="domain" description="HpcH/HpaI aldolase/citrate lyase" evidence="4">
    <location>
        <begin position="17"/>
        <end position="211"/>
    </location>
</feature>
<dbReference type="InterPro" id="IPR040442">
    <property type="entry name" value="Pyrv_kinase-like_dom_sf"/>
</dbReference>
<dbReference type="PANTHER" id="PTHR30502:SF0">
    <property type="entry name" value="PHOSPHOENOLPYRUVATE CARBOXYLASE FAMILY PROTEIN"/>
    <property type="match status" value="1"/>
</dbReference>
<dbReference type="AlphaFoldDB" id="A0AAN7ZQV1"/>
<dbReference type="GO" id="GO:0005737">
    <property type="term" value="C:cytoplasm"/>
    <property type="evidence" value="ECO:0007669"/>
    <property type="project" value="TreeGrafter"/>
</dbReference>
<gene>
    <name evidence="5" type="ORF">LTR97_011361</name>
</gene>
<accession>A0AAN7ZQV1</accession>
<protein>
    <recommendedName>
        <fullName evidence="4">HpcH/HpaI aldolase/citrate lyase domain-containing protein</fullName>
    </recommendedName>
</protein>